<dbReference type="AlphaFoldDB" id="A0A0V0SEV2"/>
<evidence type="ECO:0000256" key="1">
    <source>
        <dbReference type="SAM" id="MobiDB-lite"/>
    </source>
</evidence>
<gene>
    <name evidence="2" type="ORF">T07_4274</name>
</gene>
<comment type="caution">
    <text evidence="2">The sequence shown here is derived from an EMBL/GenBank/DDBJ whole genome shotgun (WGS) entry which is preliminary data.</text>
</comment>
<keyword evidence="3" id="KW-1185">Reference proteome</keyword>
<evidence type="ECO:0000313" key="3">
    <source>
        <dbReference type="Proteomes" id="UP000054630"/>
    </source>
</evidence>
<feature type="compositionally biased region" description="Low complexity" evidence="1">
    <location>
        <begin position="1"/>
        <end position="18"/>
    </location>
</feature>
<protein>
    <submittedName>
        <fullName evidence="2">Uncharacterized protein</fullName>
    </submittedName>
</protein>
<organism evidence="2 3">
    <name type="scientific">Trichinella nelsoni</name>
    <dbReference type="NCBI Taxonomy" id="6336"/>
    <lineage>
        <taxon>Eukaryota</taxon>
        <taxon>Metazoa</taxon>
        <taxon>Ecdysozoa</taxon>
        <taxon>Nematoda</taxon>
        <taxon>Enoplea</taxon>
        <taxon>Dorylaimia</taxon>
        <taxon>Trichinellida</taxon>
        <taxon>Trichinellidae</taxon>
        <taxon>Trichinella</taxon>
    </lineage>
</organism>
<evidence type="ECO:0000313" key="2">
    <source>
        <dbReference type="EMBL" id="KRX25326.1"/>
    </source>
</evidence>
<sequence length="72" mass="7624">MRASSSTTSLATGLVTSAVEARSRAARDTPSLPGKNSVTTSRGHRARGTLCSNIKMRSFSFGPWGARPFPAR</sequence>
<feature type="region of interest" description="Disordered" evidence="1">
    <location>
        <begin position="1"/>
        <end position="49"/>
    </location>
</feature>
<reference evidence="2 3" key="1">
    <citation type="submission" date="2015-01" db="EMBL/GenBank/DDBJ databases">
        <title>Evolution of Trichinella species and genotypes.</title>
        <authorList>
            <person name="Korhonen P.K."/>
            <person name="Edoardo P."/>
            <person name="Giuseppe L.R."/>
            <person name="Gasser R.B."/>
        </authorList>
    </citation>
    <scope>NUCLEOTIDE SEQUENCE [LARGE SCALE GENOMIC DNA]</scope>
    <source>
        <strain evidence="2">ISS37</strain>
    </source>
</reference>
<dbReference type="Proteomes" id="UP000054630">
    <property type="component" value="Unassembled WGS sequence"/>
</dbReference>
<dbReference type="EMBL" id="JYDL01000012">
    <property type="protein sequence ID" value="KRX25326.1"/>
    <property type="molecule type" value="Genomic_DNA"/>
</dbReference>
<proteinExistence type="predicted"/>
<name>A0A0V0SEV2_9BILA</name>
<accession>A0A0V0SEV2</accession>